<name>A0ABS3L5D6_9ENTE</name>
<dbReference type="RefSeq" id="WP_207671772.1">
    <property type="nucleotide sequence ID" value="NZ_JAFREM010000003.1"/>
</dbReference>
<organism evidence="2 3">
    <name type="scientific">Candidatus Enterococcus moelleringii</name>
    <dbReference type="NCBI Taxonomy" id="2815325"/>
    <lineage>
        <taxon>Bacteria</taxon>
        <taxon>Bacillati</taxon>
        <taxon>Bacillota</taxon>
        <taxon>Bacilli</taxon>
        <taxon>Lactobacillales</taxon>
        <taxon>Enterococcaceae</taxon>
        <taxon>Enterococcus</taxon>
    </lineage>
</organism>
<reference evidence="2 3" key="1">
    <citation type="submission" date="2021-03" db="EMBL/GenBank/DDBJ databases">
        <title>Enterococcal diversity collection.</title>
        <authorList>
            <person name="Gilmore M.S."/>
            <person name="Schwartzman J."/>
            <person name="Van Tyne D."/>
            <person name="Martin M."/>
            <person name="Earl A.M."/>
            <person name="Manson A.L."/>
            <person name="Straub T."/>
            <person name="Salamzade R."/>
            <person name="Saavedra J."/>
            <person name="Lebreton F."/>
            <person name="Prichula J."/>
            <person name="Schaufler K."/>
            <person name="Gaca A."/>
            <person name="Sgardioli B."/>
            <person name="Wagenaar J."/>
            <person name="Strong T."/>
        </authorList>
    </citation>
    <scope>NUCLEOTIDE SEQUENCE [LARGE SCALE GENOMIC DNA]</scope>
    <source>
        <strain evidence="2 3">669A</strain>
    </source>
</reference>
<dbReference type="PANTHER" id="PTHR43861">
    <property type="entry name" value="TRANS-ACONITATE 2-METHYLTRANSFERASE-RELATED"/>
    <property type="match status" value="1"/>
</dbReference>
<keyword evidence="2" id="KW-0808">Transferase</keyword>
<dbReference type="EMBL" id="JAFREM010000003">
    <property type="protein sequence ID" value="MBO1304828.1"/>
    <property type="molecule type" value="Genomic_DNA"/>
</dbReference>
<dbReference type="Proteomes" id="UP000664601">
    <property type="component" value="Unassembled WGS sequence"/>
</dbReference>
<dbReference type="SUPFAM" id="SSF53335">
    <property type="entry name" value="S-adenosyl-L-methionine-dependent methyltransferases"/>
    <property type="match status" value="1"/>
</dbReference>
<evidence type="ECO:0000313" key="3">
    <source>
        <dbReference type="Proteomes" id="UP000664601"/>
    </source>
</evidence>
<dbReference type="CDD" id="cd02440">
    <property type="entry name" value="AdoMet_MTases"/>
    <property type="match status" value="1"/>
</dbReference>
<sequence>MKKQNVEEKLASSLTAETTELVPYLAYLLQDLWELGSIPAVMQELIEDHITTSRETKVLDLGCGKGAVAITLAKELGIKVKGIDLLPDFIEAAKQKAAEFQVANLCQFAVGDINQAVKEERDYDIVLFGAVGDVLGEVPVMLQQVKQTVKDHGFLLIDDAYLVGDAENIRYQNYEYLTLDQWEAAFQQAGFEVAAIQIVETTNEDEINKRNNQLIRQRAEELSRKYPDKQELFASYVQSQENETEDLSTDVVGATWLLQAR</sequence>
<dbReference type="GO" id="GO:0032259">
    <property type="term" value="P:methylation"/>
    <property type="evidence" value="ECO:0007669"/>
    <property type="project" value="UniProtKB-KW"/>
</dbReference>
<evidence type="ECO:0000259" key="1">
    <source>
        <dbReference type="Pfam" id="PF13847"/>
    </source>
</evidence>
<keyword evidence="3" id="KW-1185">Reference proteome</keyword>
<feature type="domain" description="Methyltransferase" evidence="1">
    <location>
        <begin position="54"/>
        <end position="169"/>
    </location>
</feature>
<dbReference type="GO" id="GO:0008168">
    <property type="term" value="F:methyltransferase activity"/>
    <property type="evidence" value="ECO:0007669"/>
    <property type="project" value="UniProtKB-KW"/>
</dbReference>
<protein>
    <submittedName>
        <fullName evidence="2">Methyltransferase domain-containing protein</fullName>
    </submittedName>
</protein>
<keyword evidence="2" id="KW-0489">Methyltransferase</keyword>
<accession>A0ABS3L5D6</accession>
<evidence type="ECO:0000313" key="2">
    <source>
        <dbReference type="EMBL" id="MBO1304828.1"/>
    </source>
</evidence>
<dbReference type="Pfam" id="PF13847">
    <property type="entry name" value="Methyltransf_31"/>
    <property type="match status" value="1"/>
</dbReference>
<dbReference type="InterPro" id="IPR029063">
    <property type="entry name" value="SAM-dependent_MTases_sf"/>
</dbReference>
<comment type="caution">
    <text evidence="2">The sequence shown here is derived from an EMBL/GenBank/DDBJ whole genome shotgun (WGS) entry which is preliminary data.</text>
</comment>
<proteinExistence type="predicted"/>
<dbReference type="InterPro" id="IPR025714">
    <property type="entry name" value="Methyltranfer_dom"/>
</dbReference>
<gene>
    <name evidence="2" type="ORF">JZO70_01545</name>
</gene>
<dbReference type="Gene3D" id="3.40.50.150">
    <property type="entry name" value="Vaccinia Virus protein VP39"/>
    <property type="match status" value="1"/>
</dbReference>